<dbReference type="EMBL" id="MK500327">
    <property type="protein sequence ID" value="QBK85712.1"/>
    <property type="molecule type" value="Genomic_DNA"/>
</dbReference>
<dbReference type="SUPFAM" id="SSF51197">
    <property type="entry name" value="Clavaminate synthase-like"/>
    <property type="match status" value="1"/>
</dbReference>
<protein>
    <recommendedName>
        <fullName evidence="2">Phytanoyl-CoA dioxygenase</fullName>
    </recommendedName>
</protein>
<proteinExistence type="predicted"/>
<evidence type="ECO:0000313" key="1">
    <source>
        <dbReference type="EMBL" id="QBK85712.1"/>
    </source>
</evidence>
<organism evidence="1">
    <name type="scientific">Marseillevirus LCMAC101</name>
    <dbReference type="NCBI Taxonomy" id="2506602"/>
    <lineage>
        <taxon>Viruses</taxon>
        <taxon>Varidnaviria</taxon>
        <taxon>Bamfordvirae</taxon>
        <taxon>Nucleocytoviricota</taxon>
        <taxon>Megaviricetes</taxon>
        <taxon>Pimascovirales</taxon>
        <taxon>Pimascovirales incertae sedis</taxon>
        <taxon>Marseilleviridae</taxon>
    </lineage>
</organism>
<name>A0A481YR79_9VIRU</name>
<gene>
    <name evidence="1" type="ORF">LCMAC101_03070</name>
</gene>
<evidence type="ECO:0008006" key="2">
    <source>
        <dbReference type="Google" id="ProtNLM"/>
    </source>
</evidence>
<reference evidence="1" key="1">
    <citation type="journal article" date="2019" name="MBio">
        <title>Virus Genomes from Deep Sea Sediments Expand the Ocean Megavirome and Support Independent Origins of Viral Gigantism.</title>
        <authorList>
            <person name="Backstrom D."/>
            <person name="Yutin N."/>
            <person name="Jorgensen S.L."/>
            <person name="Dharamshi J."/>
            <person name="Homa F."/>
            <person name="Zaremba-Niedwiedzka K."/>
            <person name="Spang A."/>
            <person name="Wolf Y.I."/>
            <person name="Koonin E.V."/>
            <person name="Ettema T.J."/>
        </authorList>
    </citation>
    <scope>NUCLEOTIDE SEQUENCE</scope>
</reference>
<sequence length="226" mass="26392">MWGLIPFGRITIGQCLKEKITEPDIHVNGYTILKNKIQINKKVIKQIYSQINKKRKIIFNSERNDNKRLQCNLYHRQRYMTDFVNNIRSIIFDSVGSKLIINDWVILKSLEGCKEQLPHCDYIPSDEFKKCDGENIPLSFIVSIMDDTKINIWDKSLGYPTDISNKIEKQIFLDEGDIFIFRGDLVHAGSSYDKENTRLHAFLDSVLCPRTKNRTFIIKKHASKHV</sequence>
<accession>A0A481YR79</accession>